<dbReference type="GO" id="GO:0005743">
    <property type="term" value="C:mitochondrial inner membrane"/>
    <property type="evidence" value="ECO:0007669"/>
    <property type="project" value="UniProtKB-SubCell"/>
</dbReference>
<evidence type="ECO:0000256" key="7">
    <source>
        <dbReference type="ARBA" id="ARBA00022989"/>
    </source>
</evidence>
<keyword evidence="9 12" id="KW-0472">Membrane</keyword>
<evidence type="ECO:0000256" key="4">
    <source>
        <dbReference type="ARBA" id="ARBA00022692"/>
    </source>
</evidence>
<evidence type="ECO:0000256" key="8">
    <source>
        <dbReference type="ARBA" id="ARBA00023128"/>
    </source>
</evidence>
<dbReference type="PANTHER" id="PTHR13337:SF2">
    <property type="entry name" value="SUCCINATE DEHYDROGENASE [UBIQUINONE] CYTOCHROME B SMALL SUBUNIT, MITOCHONDRIAL"/>
    <property type="match status" value="1"/>
</dbReference>
<comment type="subcellular location">
    <subcellularLocation>
        <location evidence="1 12">Mitochondrion inner membrane</location>
        <topology evidence="1 12">Multi-pass membrane protein</topology>
    </subcellularLocation>
</comment>
<evidence type="ECO:0000256" key="13">
    <source>
        <dbReference type="SAM" id="MobiDB-lite"/>
    </source>
</evidence>
<evidence type="ECO:0000256" key="10">
    <source>
        <dbReference type="PIRSR" id="PIRSR607992-1"/>
    </source>
</evidence>
<keyword evidence="11" id="KW-0408">Iron</keyword>
<evidence type="ECO:0000256" key="3">
    <source>
        <dbReference type="ARBA" id="ARBA00022448"/>
    </source>
</evidence>
<dbReference type="EMBL" id="JALLPB020000346">
    <property type="protein sequence ID" value="KAL3810221.1"/>
    <property type="molecule type" value="Genomic_DNA"/>
</dbReference>
<keyword evidence="3" id="KW-0813">Transport</keyword>
<name>A0ABD3RI95_9STRA</name>
<evidence type="ECO:0000256" key="5">
    <source>
        <dbReference type="ARBA" id="ARBA00022792"/>
    </source>
</evidence>
<organism evidence="14 15">
    <name type="scientific">Cyclostephanos tholiformis</name>
    <dbReference type="NCBI Taxonomy" id="382380"/>
    <lineage>
        <taxon>Eukaryota</taxon>
        <taxon>Sar</taxon>
        <taxon>Stramenopiles</taxon>
        <taxon>Ochrophyta</taxon>
        <taxon>Bacillariophyta</taxon>
        <taxon>Coscinodiscophyceae</taxon>
        <taxon>Thalassiosirophycidae</taxon>
        <taxon>Stephanodiscales</taxon>
        <taxon>Stephanodiscaceae</taxon>
        <taxon>Cyclostephanos</taxon>
    </lineage>
</organism>
<reference evidence="14 15" key="1">
    <citation type="submission" date="2024-10" db="EMBL/GenBank/DDBJ databases">
        <title>Updated reference genomes for cyclostephanoid diatoms.</title>
        <authorList>
            <person name="Roberts W.R."/>
            <person name="Alverson A.J."/>
        </authorList>
    </citation>
    <scope>NUCLEOTIDE SEQUENCE [LARGE SCALE GENOMIC DNA]</scope>
    <source>
        <strain evidence="14 15">AJA228-03</strain>
    </source>
</reference>
<sequence length="177" mass="18581">MISSHRVSSALLRSCQRWRTIGGNNNATTTSAPRAALSSSSSSSSSSPLAGDAGRKATHLHHRITTFLAFAVPAYLLVPDSYADTSIDKCLGIAISGSIAAHSWIGMNYVATDYVPKVSRALIGPTRVFNAALGIATFVGLGMIATNDRGGIRGALAGLWRPKTPPAIEEKERGRGM</sequence>
<dbReference type="InterPro" id="IPR034804">
    <property type="entry name" value="SQR/QFR_C/D"/>
</dbReference>
<feature type="region of interest" description="Disordered" evidence="13">
    <location>
        <begin position="22"/>
        <end position="53"/>
    </location>
</feature>
<keyword evidence="6 12" id="KW-0809">Transit peptide</keyword>
<dbReference type="AlphaFoldDB" id="A0ABD3RI95"/>
<keyword evidence="4" id="KW-0812">Transmembrane</keyword>
<dbReference type="Gene3D" id="1.20.1300.10">
    <property type="entry name" value="Fumarate reductase/succinate dehydrogenase, transmembrane subunit"/>
    <property type="match status" value="1"/>
</dbReference>
<gene>
    <name evidence="14" type="ORF">ACHAXA_006361</name>
</gene>
<keyword evidence="11" id="KW-0479">Metal-binding</keyword>
<dbReference type="PANTHER" id="PTHR13337">
    <property type="entry name" value="SUCCINATE DEHYDROGENASE"/>
    <property type="match status" value="1"/>
</dbReference>
<feature type="compositionally biased region" description="Low complexity" evidence="13">
    <location>
        <begin position="38"/>
        <end position="47"/>
    </location>
</feature>
<accession>A0ABD3RI95</accession>
<evidence type="ECO:0000313" key="15">
    <source>
        <dbReference type="Proteomes" id="UP001530377"/>
    </source>
</evidence>
<feature type="binding site" description="axial binding residue" evidence="11">
    <location>
        <position position="102"/>
    </location>
    <ligand>
        <name>heme b</name>
        <dbReference type="ChEBI" id="CHEBI:60344"/>
        <note>ligand shared with SDHC</note>
    </ligand>
    <ligandPart>
        <name>Fe</name>
        <dbReference type="ChEBI" id="CHEBI:18248"/>
    </ligandPart>
</feature>
<evidence type="ECO:0000256" key="9">
    <source>
        <dbReference type="ARBA" id="ARBA00023136"/>
    </source>
</evidence>
<evidence type="ECO:0000313" key="14">
    <source>
        <dbReference type="EMBL" id="KAL3810221.1"/>
    </source>
</evidence>
<evidence type="ECO:0000256" key="11">
    <source>
        <dbReference type="PIRSR" id="PIRSR607992-2"/>
    </source>
</evidence>
<feature type="compositionally biased region" description="Polar residues" evidence="13">
    <location>
        <begin position="22"/>
        <end position="32"/>
    </location>
</feature>
<evidence type="ECO:0000256" key="1">
    <source>
        <dbReference type="ARBA" id="ARBA00004448"/>
    </source>
</evidence>
<comment type="similarity">
    <text evidence="2 12">Belongs to the CybS family.</text>
</comment>
<dbReference type="InterPro" id="IPR007992">
    <property type="entry name" value="CybS"/>
</dbReference>
<keyword evidence="7" id="KW-1133">Transmembrane helix</keyword>
<keyword evidence="15" id="KW-1185">Reference proteome</keyword>
<evidence type="ECO:0000256" key="12">
    <source>
        <dbReference type="RuleBase" id="RU364031"/>
    </source>
</evidence>
<keyword evidence="8 12" id="KW-0496">Mitochondrion</keyword>
<feature type="binding site" evidence="10">
    <location>
        <position position="114"/>
    </location>
    <ligand>
        <name>a ubiquinone</name>
        <dbReference type="ChEBI" id="CHEBI:16389"/>
        <note>ligand shared with IP/SDHB</note>
    </ligand>
</feature>
<comment type="caution">
    <text evidence="14">The sequence shown here is derived from an EMBL/GenBank/DDBJ whole genome shotgun (WGS) entry which is preliminary data.</text>
</comment>
<evidence type="ECO:0000256" key="6">
    <source>
        <dbReference type="ARBA" id="ARBA00022946"/>
    </source>
</evidence>
<protein>
    <recommendedName>
        <fullName evidence="12">Succinate dehydrogenase [ubiquinone] cytochrome b small subunit</fullName>
    </recommendedName>
</protein>
<evidence type="ECO:0000256" key="2">
    <source>
        <dbReference type="ARBA" id="ARBA00007294"/>
    </source>
</evidence>
<proteinExistence type="inferred from homology"/>
<keyword evidence="5 12" id="KW-0999">Mitochondrion inner membrane</keyword>
<dbReference type="Proteomes" id="UP001530377">
    <property type="component" value="Unassembled WGS sequence"/>
</dbReference>